<feature type="transmembrane region" description="Helical" evidence="13">
    <location>
        <begin position="590"/>
        <end position="610"/>
    </location>
</feature>
<organism evidence="15 16">
    <name type="scientific">Stieleria magnilauensis</name>
    <dbReference type="NCBI Taxonomy" id="2527963"/>
    <lineage>
        <taxon>Bacteria</taxon>
        <taxon>Pseudomonadati</taxon>
        <taxon>Planctomycetota</taxon>
        <taxon>Planctomycetia</taxon>
        <taxon>Pirellulales</taxon>
        <taxon>Pirellulaceae</taxon>
        <taxon>Stieleria</taxon>
    </lineage>
</organism>
<feature type="transmembrane region" description="Helical" evidence="13">
    <location>
        <begin position="511"/>
        <end position="529"/>
    </location>
</feature>
<keyword evidence="7 15" id="KW-0328">Glycosyltransferase</keyword>
<comment type="subcellular location">
    <subcellularLocation>
        <location evidence="1">Cell inner membrane</location>
        <topology evidence="1">Multi-pass membrane protein</topology>
    </subcellularLocation>
</comment>
<accession>A0ABX5XR72</accession>
<dbReference type="PANTHER" id="PTHR43867:SF5">
    <property type="entry name" value="GLUCANS BIOSYNTHESIS GLUCOSYLTRANSFERASE H"/>
    <property type="match status" value="1"/>
</dbReference>
<keyword evidence="6" id="KW-0997">Cell inner membrane</keyword>
<sequence length="738" mass="82153">MEHSSSSVRVTVILLSLGLTAIATASYLVVVDRSSGINLFEALSAAIFALLFGWIAFSFVLATIGFLTLHSRRRMSRTLAPPNNAGEHLLAVGREPSGVVVKMGNRRACALPLKPGKPRTINASPHHPPDASQLAAEQQLSDRHDPQGAEPAIGEPQRTAVLMPVYNEAPERVIAGIEAMVDDLRTHHATNQFDFYLLSDTTQSEVWLQEELAWSQFVERVPDCRVFYRHRPHNKSRKAGNIADFCIRWGASYPYMIVLDADSLMSAETMLEMVARMRADSQLGILQVPPAPVGRNSLFARLQQFAAHTYGPIFVAGFAKWAGDDGNYWGHNAIIRVRAFLEHCDLPVLPGKEPLGGEILSHDFVEAALMVRSGWKVQVATDLEGSFEECPTTLADYAQRDQRWCQGNLQHAKLLAAEKYRMLSRFHFASGVLSYAASPIWIVFMMLCLSGMLYDSWTYPTESIGDNVPTVGVIVLFCISMCLLFLPKLWSVIHVFTDRDRVRAVGGRTRLVLSTVVESIFSVLLSPIMALYHSWFVVAALTGTSVSWATQNRNEHCLAWKDVARQFWGFTVIGIALTALIAWWMPTLLIWFSPVLIGLVVSIPLAKLAASTTVGRALKRAGLLLTPQESVPCDVIRSHRLALDRLEEKPARTDELFERFICDPSLHSLHQQIQLASDASVTMHPDDAIKLRQSIDLGGVRSIPQPLRRAVLLDYEAFRELHLDVVQDWQPLPENIDA</sequence>
<dbReference type="CDD" id="cd04191">
    <property type="entry name" value="Glucan_BSP_MdoH"/>
    <property type="match status" value="1"/>
</dbReference>
<evidence type="ECO:0000256" key="9">
    <source>
        <dbReference type="ARBA" id="ARBA00022692"/>
    </source>
</evidence>
<keyword evidence="10 13" id="KW-1133">Transmembrane helix</keyword>
<evidence type="ECO:0000256" key="7">
    <source>
        <dbReference type="ARBA" id="ARBA00022676"/>
    </source>
</evidence>
<evidence type="ECO:0000256" key="13">
    <source>
        <dbReference type="SAM" id="Phobius"/>
    </source>
</evidence>
<evidence type="ECO:0000256" key="5">
    <source>
        <dbReference type="ARBA" id="ARBA00022475"/>
    </source>
</evidence>
<feature type="domain" description="Glycosyltransferase 2-like" evidence="14">
    <location>
        <begin position="257"/>
        <end position="474"/>
    </location>
</feature>
<comment type="similarity">
    <text evidence="3">Belongs to the glycosyltransferase 2 family. OpgH subfamily.</text>
</comment>
<dbReference type="PANTHER" id="PTHR43867">
    <property type="entry name" value="CELLULOSE SYNTHASE CATALYTIC SUBUNIT A [UDP-FORMING]"/>
    <property type="match status" value="1"/>
</dbReference>
<evidence type="ECO:0000256" key="1">
    <source>
        <dbReference type="ARBA" id="ARBA00004429"/>
    </source>
</evidence>
<evidence type="ECO:0000256" key="2">
    <source>
        <dbReference type="ARBA" id="ARBA00005001"/>
    </source>
</evidence>
<feature type="transmembrane region" description="Helical" evidence="13">
    <location>
        <begin position="42"/>
        <end position="69"/>
    </location>
</feature>
<evidence type="ECO:0000256" key="12">
    <source>
        <dbReference type="SAM" id="MobiDB-lite"/>
    </source>
</evidence>
<dbReference type="NCBIfam" id="NF003962">
    <property type="entry name" value="PRK05454.2-5"/>
    <property type="match status" value="1"/>
</dbReference>
<evidence type="ECO:0000256" key="4">
    <source>
        <dbReference type="ARBA" id="ARBA00020585"/>
    </source>
</evidence>
<dbReference type="EMBL" id="CP036432">
    <property type="protein sequence ID" value="QDV84513.1"/>
    <property type="molecule type" value="Genomic_DNA"/>
</dbReference>
<keyword evidence="11 13" id="KW-0472">Membrane</keyword>
<protein>
    <recommendedName>
        <fullName evidence="4">Glucans biosynthesis glucosyltransferase H</fullName>
    </recommendedName>
</protein>
<evidence type="ECO:0000256" key="6">
    <source>
        <dbReference type="ARBA" id="ARBA00022519"/>
    </source>
</evidence>
<evidence type="ECO:0000313" key="16">
    <source>
        <dbReference type="Proteomes" id="UP000318081"/>
    </source>
</evidence>
<feature type="transmembrane region" description="Helical" evidence="13">
    <location>
        <begin position="428"/>
        <end position="453"/>
    </location>
</feature>
<dbReference type="InterPro" id="IPR029044">
    <property type="entry name" value="Nucleotide-diphossugar_trans"/>
</dbReference>
<feature type="transmembrane region" description="Helical" evidence="13">
    <location>
        <begin position="12"/>
        <end position="30"/>
    </location>
</feature>
<evidence type="ECO:0000313" key="15">
    <source>
        <dbReference type="EMBL" id="QDV84513.1"/>
    </source>
</evidence>
<dbReference type="Proteomes" id="UP000318081">
    <property type="component" value="Chromosome"/>
</dbReference>
<dbReference type="NCBIfam" id="NF003958">
    <property type="entry name" value="PRK05454.2-1"/>
    <property type="match status" value="1"/>
</dbReference>
<keyword evidence="16" id="KW-1185">Reference proteome</keyword>
<comment type="pathway">
    <text evidence="2">Glycan metabolism; osmoregulated periplasmic glucan (OPG) biosynthesis.</text>
</comment>
<proteinExistence type="inferred from homology"/>
<name>A0ABX5XR72_9BACT</name>
<feature type="transmembrane region" description="Helical" evidence="13">
    <location>
        <begin position="563"/>
        <end position="584"/>
    </location>
</feature>
<feature type="region of interest" description="Disordered" evidence="12">
    <location>
        <begin position="112"/>
        <end position="157"/>
    </location>
</feature>
<dbReference type="SUPFAM" id="SSF53448">
    <property type="entry name" value="Nucleotide-diphospho-sugar transferases"/>
    <property type="match status" value="1"/>
</dbReference>
<dbReference type="Pfam" id="PF13632">
    <property type="entry name" value="Glyco_trans_2_3"/>
    <property type="match status" value="1"/>
</dbReference>
<keyword evidence="9 13" id="KW-0812">Transmembrane</keyword>
<feature type="transmembrane region" description="Helical" evidence="13">
    <location>
        <begin position="473"/>
        <end position="490"/>
    </location>
</feature>
<dbReference type="GO" id="GO:0016757">
    <property type="term" value="F:glycosyltransferase activity"/>
    <property type="evidence" value="ECO:0007669"/>
    <property type="project" value="UniProtKB-KW"/>
</dbReference>
<keyword evidence="5" id="KW-1003">Cell membrane</keyword>
<dbReference type="InterPro" id="IPR050321">
    <property type="entry name" value="Glycosyltr_2/OpgH_subfam"/>
</dbReference>
<dbReference type="InterPro" id="IPR001173">
    <property type="entry name" value="Glyco_trans_2-like"/>
</dbReference>
<evidence type="ECO:0000256" key="11">
    <source>
        <dbReference type="ARBA" id="ARBA00023136"/>
    </source>
</evidence>
<evidence type="ECO:0000256" key="3">
    <source>
        <dbReference type="ARBA" id="ARBA00009337"/>
    </source>
</evidence>
<evidence type="ECO:0000256" key="8">
    <source>
        <dbReference type="ARBA" id="ARBA00022679"/>
    </source>
</evidence>
<dbReference type="RefSeq" id="WP_145212859.1">
    <property type="nucleotide sequence ID" value="NZ_CP036432.1"/>
</dbReference>
<gene>
    <name evidence="15" type="primary">opgH</name>
    <name evidence="15" type="ORF">TBK1r_34620</name>
</gene>
<dbReference type="Gene3D" id="3.90.550.10">
    <property type="entry name" value="Spore Coat Polysaccharide Biosynthesis Protein SpsA, Chain A"/>
    <property type="match status" value="1"/>
</dbReference>
<feature type="transmembrane region" description="Helical" evidence="13">
    <location>
        <begin position="535"/>
        <end position="551"/>
    </location>
</feature>
<reference evidence="15 16" key="1">
    <citation type="submission" date="2019-02" db="EMBL/GenBank/DDBJ databases">
        <title>Deep-cultivation of Planctomycetes and their phenomic and genomic characterization uncovers novel biology.</title>
        <authorList>
            <person name="Wiegand S."/>
            <person name="Jogler M."/>
            <person name="Boedeker C."/>
            <person name="Pinto D."/>
            <person name="Vollmers J."/>
            <person name="Rivas-Marin E."/>
            <person name="Kohn T."/>
            <person name="Peeters S.H."/>
            <person name="Heuer A."/>
            <person name="Rast P."/>
            <person name="Oberbeckmann S."/>
            <person name="Bunk B."/>
            <person name="Jeske O."/>
            <person name="Meyerdierks A."/>
            <person name="Storesund J.E."/>
            <person name="Kallscheuer N."/>
            <person name="Luecker S."/>
            <person name="Lage O.M."/>
            <person name="Pohl T."/>
            <person name="Merkel B.J."/>
            <person name="Hornburger P."/>
            <person name="Mueller R.-W."/>
            <person name="Bruemmer F."/>
            <person name="Labrenz M."/>
            <person name="Spormann A.M."/>
            <person name="Op den Camp H."/>
            <person name="Overmann J."/>
            <person name="Amann R."/>
            <person name="Jetten M.S.M."/>
            <person name="Mascher T."/>
            <person name="Medema M.H."/>
            <person name="Devos D.P."/>
            <person name="Kaster A.-K."/>
            <person name="Ovreas L."/>
            <person name="Rohde M."/>
            <person name="Galperin M.Y."/>
            <person name="Jogler C."/>
        </authorList>
    </citation>
    <scope>NUCLEOTIDE SEQUENCE [LARGE SCALE GENOMIC DNA]</scope>
    <source>
        <strain evidence="15 16">TBK1r</strain>
    </source>
</reference>
<evidence type="ECO:0000256" key="10">
    <source>
        <dbReference type="ARBA" id="ARBA00022989"/>
    </source>
</evidence>
<evidence type="ECO:0000259" key="14">
    <source>
        <dbReference type="Pfam" id="PF13632"/>
    </source>
</evidence>
<keyword evidence="8 15" id="KW-0808">Transferase</keyword>